<dbReference type="InterPro" id="IPR020845">
    <property type="entry name" value="AMP-binding_CS"/>
</dbReference>
<proteinExistence type="predicted"/>
<dbReference type="Gene3D" id="3.40.50.12780">
    <property type="entry name" value="N-terminal domain of ligase-like"/>
    <property type="match status" value="1"/>
</dbReference>
<dbReference type="SUPFAM" id="SSF56801">
    <property type="entry name" value="Acetyl-CoA synthetase-like"/>
    <property type="match status" value="1"/>
</dbReference>
<evidence type="ECO:0000256" key="2">
    <source>
        <dbReference type="ARBA" id="ARBA00022840"/>
    </source>
</evidence>
<keyword evidence="1" id="KW-0547">Nucleotide-binding</keyword>
<evidence type="ECO:0000256" key="1">
    <source>
        <dbReference type="ARBA" id="ARBA00022741"/>
    </source>
</evidence>
<dbReference type="GO" id="GO:0004467">
    <property type="term" value="F:long-chain fatty acid-CoA ligase activity"/>
    <property type="evidence" value="ECO:0007669"/>
    <property type="project" value="TreeGrafter"/>
</dbReference>
<comment type="caution">
    <text evidence="4">The sequence shown here is derived from an EMBL/GenBank/DDBJ whole genome shotgun (WGS) entry which is preliminary data.</text>
</comment>
<sequence>MKQFHENLISVEEAHTLDGLLVRRVHRSPDGLAYQYFERADKQWHSLTWREMADAVARWRRALAQEDLKPGDRVAVLLRNCPEWLMWDQAALSLGLVTVPLYTDDRPDNIAYILDEAGVKAMLVQDAGRWKRLVPCLPEEGDGPLQRVLLLDDSKEAEKCERNDDRVVRVSRWLPESGGELTVRREADPHELASIVYTSGTTGRPKGVMLSHHNMLSVAHGSLTVLDCYEEDKFLSFLPLSHTLERTAGYYLPMMAGAAVAFSRSVAQLGDDLMKVRPTAIIAVPRIFEKVYGRIQDQLKKKSPLARRLFDLAVGVGWSRFEYQQGRAGWSPRLLLWPLLERLVARNVVAKLGGQLRLAVSGGAPLSPEIAQVFIGLGIPIVQGYGLTETSPVISVNPLENNVPESVGLPIRGTEVRIGENDELLVRGPGVMLGYWNNHKATTETIDPDGWLHTGDQARIGEAGHIFITGRIK</sequence>
<organism evidence="4">
    <name type="scientific">Thiolapillus brandeum</name>
    <dbReference type="NCBI Taxonomy" id="1076588"/>
    <lineage>
        <taxon>Bacteria</taxon>
        <taxon>Pseudomonadati</taxon>
        <taxon>Pseudomonadota</taxon>
        <taxon>Gammaproteobacteria</taxon>
        <taxon>Chromatiales</taxon>
        <taxon>Sedimenticolaceae</taxon>
        <taxon>Thiolapillus</taxon>
    </lineage>
</organism>
<dbReference type="AlphaFoldDB" id="A0A7C5N484"/>
<name>A0A7C5N484_9GAMM</name>
<gene>
    <name evidence="4" type="ORF">ENJ98_04850</name>
</gene>
<keyword evidence="4" id="KW-0436">Ligase</keyword>
<dbReference type="CDD" id="cd05907">
    <property type="entry name" value="VL_LC_FACS_like"/>
    <property type="match status" value="1"/>
</dbReference>
<dbReference type="InterPro" id="IPR042099">
    <property type="entry name" value="ANL_N_sf"/>
</dbReference>
<evidence type="ECO:0000313" key="4">
    <source>
        <dbReference type="EMBL" id="HHH13544.1"/>
    </source>
</evidence>
<dbReference type="Pfam" id="PF00501">
    <property type="entry name" value="AMP-binding"/>
    <property type="match status" value="1"/>
</dbReference>
<dbReference type="PROSITE" id="PS00455">
    <property type="entry name" value="AMP_BINDING"/>
    <property type="match status" value="1"/>
</dbReference>
<keyword evidence="2" id="KW-0067">ATP-binding</keyword>
<reference evidence="4" key="1">
    <citation type="journal article" date="2020" name="mSystems">
        <title>Genome- and Community-Level Interaction Insights into Carbon Utilization and Element Cycling Functions of Hydrothermarchaeota in Hydrothermal Sediment.</title>
        <authorList>
            <person name="Zhou Z."/>
            <person name="Liu Y."/>
            <person name="Xu W."/>
            <person name="Pan J."/>
            <person name="Luo Z.H."/>
            <person name="Li M."/>
        </authorList>
    </citation>
    <scope>NUCLEOTIDE SEQUENCE [LARGE SCALE GENOMIC DNA]</scope>
    <source>
        <strain evidence="4">HyVt-535</strain>
    </source>
</reference>
<dbReference type="PANTHER" id="PTHR43272">
    <property type="entry name" value="LONG-CHAIN-FATTY-ACID--COA LIGASE"/>
    <property type="match status" value="1"/>
</dbReference>
<dbReference type="Proteomes" id="UP000886100">
    <property type="component" value="Unassembled WGS sequence"/>
</dbReference>
<dbReference type="EMBL" id="DROM01000290">
    <property type="protein sequence ID" value="HHH13544.1"/>
    <property type="molecule type" value="Genomic_DNA"/>
</dbReference>
<feature type="domain" description="AMP-dependent synthetase/ligase" evidence="3">
    <location>
        <begin position="23"/>
        <end position="436"/>
    </location>
</feature>
<dbReference type="GO" id="GO:0016020">
    <property type="term" value="C:membrane"/>
    <property type="evidence" value="ECO:0007669"/>
    <property type="project" value="TreeGrafter"/>
</dbReference>
<dbReference type="GO" id="GO:0005524">
    <property type="term" value="F:ATP binding"/>
    <property type="evidence" value="ECO:0007669"/>
    <property type="project" value="UniProtKB-KW"/>
</dbReference>
<evidence type="ECO:0000259" key="3">
    <source>
        <dbReference type="Pfam" id="PF00501"/>
    </source>
</evidence>
<dbReference type="PANTHER" id="PTHR43272:SF33">
    <property type="entry name" value="AMP-BINDING DOMAIN-CONTAINING PROTEIN-RELATED"/>
    <property type="match status" value="1"/>
</dbReference>
<protein>
    <submittedName>
        <fullName evidence="4">Long-chain fatty acid--CoA ligase</fullName>
    </submittedName>
</protein>
<dbReference type="InterPro" id="IPR000873">
    <property type="entry name" value="AMP-dep_synth/lig_dom"/>
</dbReference>
<accession>A0A7C5N484</accession>
<feature type="non-terminal residue" evidence="4">
    <location>
        <position position="473"/>
    </location>
</feature>